<accession>A0A8J2STU4</accession>
<gene>
    <name evidence="3" type="ORF">PECAL_4P01210</name>
</gene>
<dbReference type="GO" id="GO:0016567">
    <property type="term" value="P:protein ubiquitination"/>
    <property type="evidence" value="ECO:0007669"/>
    <property type="project" value="InterPro"/>
</dbReference>
<dbReference type="Proteomes" id="UP000789595">
    <property type="component" value="Unassembled WGS sequence"/>
</dbReference>
<reference evidence="3" key="1">
    <citation type="submission" date="2021-11" db="EMBL/GenBank/DDBJ databases">
        <authorList>
            <consortium name="Genoscope - CEA"/>
            <person name="William W."/>
        </authorList>
    </citation>
    <scope>NUCLEOTIDE SEQUENCE</scope>
</reference>
<keyword evidence="4" id="KW-1185">Reference proteome</keyword>
<dbReference type="PROSITE" id="PS51698">
    <property type="entry name" value="U_BOX"/>
    <property type="match status" value="1"/>
</dbReference>
<evidence type="ECO:0000259" key="2">
    <source>
        <dbReference type="PROSITE" id="PS51698"/>
    </source>
</evidence>
<dbReference type="InterPro" id="IPR003613">
    <property type="entry name" value="Ubox_domain"/>
</dbReference>
<feature type="domain" description="U-box" evidence="2">
    <location>
        <begin position="165"/>
        <end position="239"/>
    </location>
</feature>
<dbReference type="SUPFAM" id="SSF57850">
    <property type="entry name" value="RING/U-box"/>
    <property type="match status" value="1"/>
</dbReference>
<name>A0A8J2STU4_9STRA</name>
<comment type="caution">
    <text evidence="3">The sequence shown here is derived from an EMBL/GenBank/DDBJ whole genome shotgun (WGS) entry which is preliminary data.</text>
</comment>
<evidence type="ECO:0000313" key="3">
    <source>
        <dbReference type="EMBL" id="CAH0372959.1"/>
    </source>
</evidence>
<dbReference type="Gene3D" id="3.30.40.10">
    <property type="entry name" value="Zinc/RING finger domain, C3HC4 (zinc finger)"/>
    <property type="match status" value="1"/>
</dbReference>
<proteinExistence type="predicted"/>
<sequence length="241" mass="26095">MAEYLGHSAIVALLESRAVGGASATVTPDGTPEKNASPAPAPAANSREKEEAAERAAAALLREEEEEAAARAKKQARRRKKKKKRRGAAVADEEKNDLPDIAPLAFEESKSPEVAAPPPPPGKVLVDEILDDAAAAAARAAALETSLTAHQEELRRLKGLLTERGIPDGLVCPLSLEIYEDPVMAADGFSYERREIATWFARGKRTSPKTNEELPHTFLTPNHDLKAMCQDFLAEVRKFEL</sequence>
<dbReference type="CDD" id="cd16655">
    <property type="entry name" value="RING-Ubox_WDSUB1-like"/>
    <property type="match status" value="1"/>
</dbReference>
<dbReference type="PANTHER" id="PTHR46573:SF1">
    <property type="entry name" value="WD REPEAT, SAM AND U-BOX DOMAIN-CONTAINING PROTEIN 1"/>
    <property type="match status" value="1"/>
</dbReference>
<evidence type="ECO:0000256" key="1">
    <source>
        <dbReference type="SAM" id="MobiDB-lite"/>
    </source>
</evidence>
<feature type="compositionally biased region" description="Low complexity" evidence="1">
    <location>
        <begin position="35"/>
        <end position="45"/>
    </location>
</feature>
<dbReference type="Pfam" id="PF04564">
    <property type="entry name" value="U-box"/>
    <property type="match status" value="1"/>
</dbReference>
<dbReference type="OrthoDB" id="424220at2759"/>
<evidence type="ECO:0000313" key="4">
    <source>
        <dbReference type="Proteomes" id="UP000789595"/>
    </source>
</evidence>
<dbReference type="AlphaFoldDB" id="A0A8J2STU4"/>
<dbReference type="EMBL" id="CAKKNE010000004">
    <property type="protein sequence ID" value="CAH0372959.1"/>
    <property type="molecule type" value="Genomic_DNA"/>
</dbReference>
<protein>
    <recommendedName>
        <fullName evidence="2">U-box domain-containing protein</fullName>
    </recommendedName>
</protein>
<feature type="compositionally biased region" description="Basic residues" evidence="1">
    <location>
        <begin position="71"/>
        <end position="87"/>
    </location>
</feature>
<dbReference type="SMART" id="SM00504">
    <property type="entry name" value="Ubox"/>
    <property type="match status" value="1"/>
</dbReference>
<dbReference type="InterPro" id="IPR013083">
    <property type="entry name" value="Znf_RING/FYVE/PHD"/>
</dbReference>
<feature type="region of interest" description="Disordered" evidence="1">
    <location>
        <begin position="17"/>
        <end position="102"/>
    </location>
</feature>
<dbReference type="GO" id="GO:0004842">
    <property type="term" value="F:ubiquitin-protein transferase activity"/>
    <property type="evidence" value="ECO:0007669"/>
    <property type="project" value="InterPro"/>
</dbReference>
<dbReference type="PANTHER" id="PTHR46573">
    <property type="entry name" value="WD REPEAT, SAM AND U-BOX DOMAIN-CONTAINING PROTEIN 1"/>
    <property type="match status" value="1"/>
</dbReference>
<dbReference type="InterPro" id="IPR052085">
    <property type="entry name" value="WD-SAM-U-box"/>
</dbReference>
<organism evidence="3 4">
    <name type="scientific">Pelagomonas calceolata</name>
    <dbReference type="NCBI Taxonomy" id="35677"/>
    <lineage>
        <taxon>Eukaryota</taxon>
        <taxon>Sar</taxon>
        <taxon>Stramenopiles</taxon>
        <taxon>Ochrophyta</taxon>
        <taxon>Pelagophyceae</taxon>
        <taxon>Pelagomonadales</taxon>
        <taxon>Pelagomonadaceae</taxon>
        <taxon>Pelagomonas</taxon>
    </lineage>
</organism>